<accession>A0ABP1HQ79</accession>
<name>A0ABP1HQ79_9EUKA</name>
<sequence length="121" mass="14583">MKRLYTSELQRPRTKSMLRKPLQILQNNKPLFMKTQTESDLEKSMKLSPVDQQNVDELRDQLFIQRNQLLELYIKLYQVQEQIDSKIRSNDELLQTQLNQMVTVYKSQKEEQLNKINQLNK</sequence>
<gene>
    <name evidence="1" type="ORF">HINF_LOCUS15055</name>
</gene>
<evidence type="ECO:0000313" key="1">
    <source>
        <dbReference type="EMBL" id="CAL5997053.1"/>
    </source>
</evidence>
<dbReference type="Proteomes" id="UP001642409">
    <property type="component" value="Unassembled WGS sequence"/>
</dbReference>
<dbReference type="EMBL" id="CAXDID020000036">
    <property type="protein sequence ID" value="CAL5997053.1"/>
    <property type="molecule type" value="Genomic_DNA"/>
</dbReference>
<evidence type="ECO:0000313" key="2">
    <source>
        <dbReference type="Proteomes" id="UP001642409"/>
    </source>
</evidence>
<organism evidence="1 2">
    <name type="scientific">Hexamita inflata</name>
    <dbReference type="NCBI Taxonomy" id="28002"/>
    <lineage>
        <taxon>Eukaryota</taxon>
        <taxon>Metamonada</taxon>
        <taxon>Diplomonadida</taxon>
        <taxon>Hexamitidae</taxon>
        <taxon>Hexamitinae</taxon>
        <taxon>Hexamita</taxon>
    </lineage>
</organism>
<protein>
    <submittedName>
        <fullName evidence="1">Hypothetical_protein</fullName>
    </submittedName>
</protein>
<reference evidence="1 2" key="1">
    <citation type="submission" date="2024-07" db="EMBL/GenBank/DDBJ databases">
        <authorList>
            <person name="Akdeniz Z."/>
        </authorList>
    </citation>
    <scope>NUCLEOTIDE SEQUENCE [LARGE SCALE GENOMIC DNA]</scope>
</reference>
<keyword evidence="2" id="KW-1185">Reference proteome</keyword>
<proteinExistence type="predicted"/>
<comment type="caution">
    <text evidence="1">The sequence shown here is derived from an EMBL/GenBank/DDBJ whole genome shotgun (WGS) entry which is preliminary data.</text>
</comment>